<accession>A0A366M9N2</accession>
<evidence type="ECO:0000256" key="2">
    <source>
        <dbReference type="ARBA" id="ARBA00004442"/>
    </source>
</evidence>
<evidence type="ECO:0000256" key="6">
    <source>
        <dbReference type="ARBA" id="ARBA00023136"/>
    </source>
</evidence>
<dbReference type="Pfam" id="PF02415">
    <property type="entry name" value="Chlam_PMP"/>
    <property type="match status" value="1"/>
</dbReference>
<dbReference type="Proteomes" id="UP000253099">
    <property type="component" value="Unassembled WGS sequence"/>
</dbReference>
<evidence type="ECO:0000256" key="5">
    <source>
        <dbReference type="ARBA" id="ARBA00022729"/>
    </source>
</evidence>
<comment type="subcellular location">
    <subcellularLocation>
        <location evidence="1">Cell envelope</location>
    </subcellularLocation>
    <subcellularLocation>
        <location evidence="2">Cell outer membrane</location>
    </subcellularLocation>
    <subcellularLocation>
        <location evidence="3">Secreted</location>
    </subcellularLocation>
</comment>
<dbReference type="InterPro" id="IPR003368">
    <property type="entry name" value="POMP_repeat"/>
</dbReference>
<gene>
    <name evidence="8" type="ORF">ALNOE001_19730</name>
</gene>
<dbReference type="GO" id="GO:0005576">
    <property type="term" value="C:extracellular region"/>
    <property type="evidence" value="ECO:0007669"/>
    <property type="project" value="UniProtKB-SubCell"/>
</dbReference>
<keyword evidence="9" id="KW-1185">Reference proteome</keyword>
<evidence type="ECO:0000256" key="7">
    <source>
        <dbReference type="ARBA" id="ARBA00023237"/>
    </source>
</evidence>
<proteinExistence type="predicted"/>
<sequence>MFIDNSNFIENFTNQGGAIYYQITQNNDNNVFINNSKFIENSVSTYGGAI</sequence>
<dbReference type="EMBL" id="NIZT01000070">
    <property type="protein sequence ID" value="RBQ22249.1"/>
    <property type="molecule type" value="Genomic_DNA"/>
</dbReference>
<keyword evidence="4" id="KW-0964">Secreted</keyword>
<protein>
    <submittedName>
        <fullName evidence="8">Uncharacterized protein</fullName>
    </submittedName>
</protein>
<name>A0A366M9N2_9EURY</name>
<organism evidence="8 9">
    <name type="scientific">Candidatus Methanobinarius endosymbioticus</name>
    <dbReference type="NCBI Taxonomy" id="2006182"/>
    <lineage>
        <taxon>Archaea</taxon>
        <taxon>Methanobacteriati</taxon>
        <taxon>Methanobacteriota</taxon>
        <taxon>Methanomada group</taxon>
        <taxon>Methanobacteria</taxon>
        <taxon>Methanobacteriales</taxon>
        <taxon>Methanobacteriaceae</taxon>
        <taxon>Candidatus Methanobinarius</taxon>
    </lineage>
</organism>
<evidence type="ECO:0000256" key="4">
    <source>
        <dbReference type="ARBA" id="ARBA00022525"/>
    </source>
</evidence>
<comment type="caution">
    <text evidence="8">The sequence shown here is derived from an EMBL/GenBank/DDBJ whole genome shotgun (WGS) entry which is preliminary data.</text>
</comment>
<evidence type="ECO:0000313" key="8">
    <source>
        <dbReference type="EMBL" id="RBQ22249.1"/>
    </source>
</evidence>
<dbReference type="AlphaFoldDB" id="A0A366M9N2"/>
<evidence type="ECO:0000313" key="9">
    <source>
        <dbReference type="Proteomes" id="UP000253099"/>
    </source>
</evidence>
<keyword evidence="7" id="KW-0998">Cell outer membrane</keyword>
<evidence type="ECO:0000256" key="3">
    <source>
        <dbReference type="ARBA" id="ARBA00004613"/>
    </source>
</evidence>
<reference evidence="8 9" key="1">
    <citation type="submission" date="2018-06" db="EMBL/GenBank/DDBJ databases">
        <title>Genomic insight into two independent archaeal endosymbiosis events.</title>
        <authorList>
            <person name="Lind A.E."/>
            <person name="Lewis W.H."/>
            <person name="Spang A."/>
            <person name="Guy L."/>
            <person name="Embley M.T."/>
            <person name="Ettema T.J.G."/>
        </authorList>
    </citation>
    <scope>NUCLEOTIDE SEQUENCE [LARGE SCALE GENOMIC DNA]</scope>
    <source>
        <strain evidence="8">NOE</strain>
    </source>
</reference>
<keyword evidence="5" id="KW-0732">Signal</keyword>
<evidence type="ECO:0000256" key="1">
    <source>
        <dbReference type="ARBA" id="ARBA00004196"/>
    </source>
</evidence>
<keyword evidence="6" id="KW-0472">Membrane</keyword>